<dbReference type="Gene3D" id="1.25.40.10">
    <property type="entry name" value="Tetratricopeptide repeat domain"/>
    <property type="match status" value="3"/>
</dbReference>
<feature type="non-terminal residue" evidence="1">
    <location>
        <position position="1"/>
    </location>
</feature>
<dbReference type="SUPFAM" id="SSF48452">
    <property type="entry name" value="TPR-like"/>
    <property type="match status" value="3"/>
</dbReference>
<dbReference type="InterPro" id="IPR019734">
    <property type="entry name" value="TPR_rpt"/>
</dbReference>
<dbReference type="OrthoDB" id="7103806at2759"/>
<dbReference type="EMBL" id="CAIIXF020000012">
    <property type="protein sequence ID" value="CAH1802187.1"/>
    <property type="molecule type" value="Genomic_DNA"/>
</dbReference>
<dbReference type="GO" id="GO:0006886">
    <property type="term" value="P:intracellular protein transport"/>
    <property type="evidence" value="ECO:0007669"/>
    <property type="project" value="InterPro"/>
</dbReference>
<evidence type="ECO:0000313" key="2">
    <source>
        <dbReference type="Proteomes" id="UP000749559"/>
    </source>
</evidence>
<dbReference type="InterPro" id="IPR011990">
    <property type="entry name" value="TPR-like_helical_dom_sf"/>
</dbReference>
<dbReference type="AlphaFoldDB" id="A0A8J1XP80"/>
<dbReference type="GO" id="GO:0031462">
    <property type="term" value="C:Cul2-RING ubiquitin ligase complex"/>
    <property type="evidence" value="ECO:0007669"/>
    <property type="project" value="TreeGrafter"/>
</dbReference>
<dbReference type="GO" id="GO:1990756">
    <property type="term" value="F:ubiquitin-like ligase-substrate adaptor activity"/>
    <property type="evidence" value="ECO:0007669"/>
    <property type="project" value="TreeGrafter"/>
</dbReference>
<protein>
    <submittedName>
        <fullName evidence="1">Uncharacterized protein</fullName>
    </submittedName>
</protein>
<dbReference type="Proteomes" id="UP000749559">
    <property type="component" value="Unassembled WGS sequence"/>
</dbReference>
<keyword evidence="2" id="KW-1185">Reference proteome</keyword>
<dbReference type="GO" id="GO:0043161">
    <property type="term" value="P:proteasome-mediated ubiquitin-dependent protein catabolic process"/>
    <property type="evidence" value="ECO:0007669"/>
    <property type="project" value="TreeGrafter"/>
</dbReference>
<dbReference type="PROSITE" id="PS50005">
    <property type="entry name" value="TPR"/>
    <property type="match status" value="1"/>
</dbReference>
<name>A0A8J1XP80_OWEFU</name>
<evidence type="ECO:0000313" key="1">
    <source>
        <dbReference type="EMBL" id="CAH1802187.1"/>
    </source>
</evidence>
<dbReference type="PANTHER" id="PTHR46575">
    <property type="entry name" value="AMYLOID PROTEIN-BINDING PROTEIN 2"/>
    <property type="match status" value="1"/>
</dbReference>
<dbReference type="InterPro" id="IPR042476">
    <property type="entry name" value="APPBP2"/>
</dbReference>
<dbReference type="SMART" id="SM00028">
    <property type="entry name" value="TPR"/>
    <property type="match status" value="3"/>
</dbReference>
<gene>
    <name evidence="1" type="ORF">OFUS_LOCUS25897</name>
</gene>
<comment type="caution">
    <text evidence="1">The sequence shown here is derived from an EMBL/GenBank/DDBJ whole genome shotgun (WGS) entry which is preliminary data.</text>
</comment>
<sequence>RRSTMAAVLEWVPDSLYNTAISSIVTHYNKYRKELRTLTDNVQFDIFYKLYNKGRLCQLGIEFSELDVFAKVLKINDKRHLLHHCFQALMDHGVKVSEILSDAYCQRCCMTNQTDAVTRDKVVQLGFSLGVFLSDAGWFVDSEKVFMSCLQLCKLVSGSQYLPKTLECCVRLLHVYNANCKYDEALEIHKLALEVVDKMENHGFSVNKALLYSEHCALLFARSHYVQAFNSCCNALRAIRNNIPPPKALVDILRQSAKASVVKREFKKAEMLIKHAVHISKEHFGPKHSKYSDALLDYGFYLLNVDHISQAVTVLQAALDIRQCVFGGNNLHVAVAHEDLAYATYVNEYSSGKFSDAKDHAEKAICIITHILVPDHLLLASSKRVKALILEEIAIDSQNKEVEKQLLQEAHDLHHASLSLAKKAFGENNVQTAKHYGNLGRLYQSMHKYKEAEEMHLKAIAIKESLLGPEDYEVALSVGHLASLYNYDMKIYDKAEKLYLRSISIGRKLFGAGYSGLEYDYRGLLRLYHSLGDAQKAIEYGTILHQWNQIRDQNNDDDARPLDYDPTETTLEVINKFLEGLES</sequence>
<proteinExistence type="predicted"/>
<organism evidence="1 2">
    <name type="scientific">Owenia fusiformis</name>
    <name type="common">Polychaete worm</name>
    <dbReference type="NCBI Taxonomy" id="6347"/>
    <lineage>
        <taxon>Eukaryota</taxon>
        <taxon>Metazoa</taxon>
        <taxon>Spiralia</taxon>
        <taxon>Lophotrochozoa</taxon>
        <taxon>Annelida</taxon>
        <taxon>Polychaeta</taxon>
        <taxon>Sedentaria</taxon>
        <taxon>Canalipalpata</taxon>
        <taxon>Sabellida</taxon>
        <taxon>Oweniida</taxon>
        <taxon>Oweniidae</taxon>
        <taxon>Owenia</taxon>
    </lineage>
</organism>
<dbReference type="Pfam" id="PF13424">
    <property type="entry name" value="TPR_12"/>
    <property type="match status" value="1"/>
</dbReference>
<accession>A0A8J1XP80</accession>
<dbReference type="PANTHER" id="PTHR46575:SF1">
    <property type="entry name" value="AMYLOID PROTEIN-BINDING PROTEIN 2"/>
    <property type="match status" value="1"/>
</dbReference>
<reference evidence="1" key="1">
    <citation type="submission" date="2022-03" db="EMBL/GenBank/DDBJ databases">
        <authorList>
            <person name="Martin C."/>
        </authorList>
    </citation>
    <scope>NUCLEOTIDE SEQUENCE</scope>
</reference>